<gene>
    <name evidence="2" type="ORF">R1sor_023600</name>
</gene>
<comment type="caution">
    <text evidence="2">The sequence shown here is derived from an EMBL/GenBank/DDBJ whole genome shotgun (WGS) entry which is preliminary data.</text>
</comment>
<dbReference type="Proteomes" id="UP001633002">
    <property type="component" value="Unassembled WGS sequence"/>
</dbReference>
<reference evidence="2 3" key="1">
    <citation type="submission" date="2024-09" db="EMBL/GenBank/DDBJ databases">
        <title>Chromosome-scale assembly of Riccia sorocarpa.</title>
        <authorList>
            <person name="Paukszto L."/>
        </authorList>
    </citation>
    <scope>NUCLEOTIDE SEQUENCE [LARGE SCALE GENOMIC DNA]</scope>
    <source>
        <strain evidence="2">LP-2024</strain>
        <tissue evidence="2">Aerial parts of the thallus</tissue>
    </source>
</reference>
<dbReference type="EMBL" id="JBJQOH010000007">
    <property type="protein sequence ID" value="KAL3680644.1"/>
    <property type="molecule type" value="Genomic_DNA"/>
</dbReference>
<evidence type="ECO:0000313" key="3">
    <source>
        <dbReference type="Proteomes" id="UP001633002"/>
    </source>
</evidence>
<feature type="compositionally biased region" description="Polar residues" evidence="1">
    <location>
        <begin position="1"/>
        <end position="17"/>
    </location>
</feature>
<dbReference type="AlphaFoldDB" id="A0ABD3GU28"/>
<feature type="compositionally biased region" description="Basic and acidic residues" evidence="1">
    <location>
        <begin position="60"/>
        <end position="71"/>
    </location>
</feature>
<protein>
    <submittedName>
        <fullName evidence="2">Uncharacterized protein</fullName>
    </submittedName>
</protein>
<sequence>MKTALLSSRPTGSSSVGNGEKFEYAGPDEAGRARRSGVRKEKRRKKGRNGGGGQRVGKKSAREGRRRETGV</sequence>
<feature type="region of interest" description="Disordered" evidence="1">
    <location>
        <begin position="1"/>
        <end position="71"/>
    </location>
</feature>
<feature type="compositionally biased region" description="Basic residues" evidence="1">
    <location>
        <begin position="33"/>
        <end position="48"/>
    </location>
</feature>
<evidence type="ECO:0000256" key="1">
    <source>
        <dbReference type="SAM" id="MobiDB-lite"/>
    </source>
</evidence>
<name>A0ABD3GU28_9MARC</name>
<accession>A0ABD3GU28</accession>
<proteinExistence type="predicted"/>
<evidence type="ECO:0000313" key="2">
    <source>
        <dbReference type="EMBL" id="KAL3680644.1"/>
    </source>
</evidence>
<organism evidence="2 3">
    <name type="scientific">Riccia sorocarpa</name>
    <dbReference type="NCBI Taxonomy" id="122646"/>
    <lineage>
        <taxon>Eukaryota</taxon>
        <taxon>Viridiplantae</taxon>
        <taxon>Streptophyta</taxon>
        <taxon>Embryophyta</taxon>
        <taxon>Marchantiophyta</taxon>
        <taxon>Marchantiopsida</taxon>
        <taxon>Marchantiidae</taxon>
        <taxon>Marchantiales</taxon>
        <taxon>Ricciaceae</taxon>
        <taxon>Riccia</taxon>
    </lineage>
</organism>
<keyword evidence="3" id="KW-1185">Reference proteome</keyword>